<dbReference type="AlphaFoldDB" id="A0AAV4MZG1"/>
<dbReference type="SMART" id="SM00408">
    <property type="entry name" value="IGc2"/>
    <property type="match status" value="1"/>
</dbReference>
<gene>
    <name evidence="2" type="primary">Dscam2_85</name>
    <name evidence="2" type="ORF">CDAR_463691</name>
</gene>
<sequence length="125" mass="14197">MKINNKRIKLFEPIRVSVFPAELQLDVGKTANFNCSIHGSPVGSVTWKKDMRLLSANQRAMFPTPTSLQVRQVKRQDSGLYQCFVNREEFSAQASARLVIGGASWISMPEKLPKHLRRKMEGMAY</sequence>
<keyword evidence="3" id="KW-1185">Reference proteome</keyword>
<dbReference type="SUPFAM" id="SSF48726">
    <property type="entry name" value="Immunoglobulin"/>
    <property type="match status" value="1"/>
</dbReference>
<name>A0AAV4MZG1_9ARAC</name>
<dbReference type="InterPro" id="IPR013783">
    <property type="entry name" value="Ig-like_fold"/>
</dbReference>
<dbReference type="InterPro" id="IPR003599">
    <property type="entry name" value="Ig_sub"/>
</dbReference>
<organism evidence="2 3">
    <name type="scientific">Caerostris darwini</name>
    <dbReference type="NCBI Taxonomy" id="1538125"/>
    <lineage>
        <taxon>Eukaryota</taxon>
        <taxon>Metazoa</taxon>
        <taxon>Ecdysozoa</taxon>
        <taxon>Arthropoda</taxon>
        <taxon>Chelicerata</taxon>
        <taxon>Arachnida</taxon>
        <taxon>Araneae</taxon>
        <taxon>Araneomorphae</taxon>
        <taxon>Entelegynae</taxon>
        <taxon>Araneoidea</taxon>
        <taxon>Araneidae</taxon>
        <taxon>Caerostris</taxon>
    </lineage>
</organism>
<dbReference type="InterPro" id="IPR007110">
    <property type="entry name" value="Ig-like_dom"/>
</dbReference>
<feature type="domain" description="Ig-like" evidence="1">
    <location>
        <begin position="13"/>
        <end position="99"/>
    </location>
</feature>
<dbReference type="Proteomes" id="UP001054837">
    <property type="component" value="Unassembled WGS sequence"/>
</dbReference>
<comment type="caution">
    <text evidence="2">The sequence shown here is derived from an EMBL/GenBank/DDBJ whole genome shotgun (WGS) entry which is preliminary data.</text>
</comment>
<dbReference type="EMBL" id="BPLQ01000988">
    <property type="protein sequence ID" value="GIX77118.1"/>
    <property type="molecule type" value="Genomic_DNA"/>
</dbReference>
<evidence type="ECO:0000313" key="2">
    <source>
        <dbReference type="EMBL" id="GIX77118.1"/>
    </source>
</evidence>
<dbReference type="InterPro" id="IPR003598">
    <property type="entry name" value="Ig_sub2"/>
</dbReference>
<dbReference type="SMART" id="SM00409">
    <property type="entry name" value="IG"/>
    <property type="match status" value="1"/>
</dbReference>
<reference evidence="2 3" key="1">
    <citation type="submission" date="2021-06" db="EMBL/GenBank/DDBJ databases">
        <title>Caerostris darwini draft genome.</title>
        <authorList>
            <person name="Kono N."/>
            <person name="Arakawa K."/>
        </authorList>
    </citation>
    <scope>NUCLEOTIDE SEQUENCE [LARGE SCALE GENOMIC DNA]</scope>
</reference>
<proteinExistence type="predicted"/>
<evidence type="ECO:0000313" key="3">
    <source>
        <dbReference type="Proteomes" id="UP001054837"/>
    </source>
</evidence>
<evidence type="ECO:0000259" key="1">
    <source>
        <dbReference type="PROSITE" id="PS50835"/>
    </source>
</evidence>
<dbReference type="Pfam" id="PF07679">
    <property type="entry name" value="I-set"/>
    <property type="match status" value="1"/>
</dbReference>
<accession>A0AAV4MZG1</accession>
<protein>
    <submittedName>
        <fullName evidence="2">Down syndrome cell adhesion molecule-like protein Dscam2</fullName>
    </submittedName>
</protein>
<dbReference type="InterPro" id="IPR013098">
    <property type="entry name" value="Ig_I-set"/>
</dbReference>
<dbReference type="PROSITE" id="PS50835">
    <property type="entry name" value="IG_LIKE"/>
    <property type="match status" value="1"/>
</dbReference>
<dbReference type="InterPro" id="IPR036179">
    <property type="entry name" value="Ig-like_dom_sf"/>
</dbReference>
<dbReference type="Gene3D" id="2.60.40.10">
    <property type="entry name" value="Immunoglobulins"/>
    <property type="match status" value="1"/>
</dbReference>